<dbReference type="PANTHER" id="PTHR23419">
    <property type="entry name" value="DIVALENT CATION TOLERANCE CUTA-RELATED"/>
    <property type="match status" value="1"/>
</dbReference>
<organism evidence="4 5">
    <name type="scientific">Crocodylus porosus</name>
    <name type="common">Saltwater crocodile</name>
    <name type="synonym">Estuarine crocodile</name>
    <dbReference type="NCBI Taxonomy" id="8502"/>
    <lineage>
        <taxon>Eukaryota</taxon>
        <taxon>Metazoa</taxon>
        <taxon>Chordata</taxon>
        <taxon>Craniata</taxon>
        <taxon>Vertebrata</taxon>
        <taxon>Euteleostomi</taxon>
        <taxon>Archelosauria</taxon>
        <taxon>Archosauria</taxon>
        <taxon>Crocodylia</taxon>
        <taxon>Longirostres</taxon>
        <taxon>Crocodylidae</taxon>
        <taxon>Crocodylus</taxon>
    </lineage>
</organism>
<dbReference type="Gene3D" id="3.30.70.120">
    <property type="match status" value="2"/>
</dbReference>
<evidence type="ECO:0000256" key="3">
    <source>
        <dbReference type="SAM" id="MobiDB-lite"/>
    </source>
</evidence>
<dbReference type="GO" id="GO:0010038">
    <property type="term" value="P:response to metal ion"/>
    <property type="evidence" value="ECO:0007669"/>
    <property type="project" value="InterPro"/>
</dbReference>
<dbReference type="Proteomes" id="UP000594220">
    <property type="component" value="Unplaced"/>
</dbReference>
<dbReference type="Pfam" id="PF03091">
    <property type="entry name" value="CutA1"/>
    <property type="match status" value="1"/>
</dbReference>
<dbReference type="InterPro" id="IPR004323">
    <property type="entry name" value="Ion_tolerance_CutA"/>
</dbReference>
<dbReference type="AlphaFoldDB" id="A0A7M4ETY6"/>
<dbReference type="SUPFAM" id="SSF54913">
    <property type="entry name" value="GlnB-like"/>
    <property type="match status" value="1"/>
</dbReference>
<feature type="region of interest" description="Disordered" evidence="3">
    <location>
        <begin position="33"/>
        <end position="53"/>
    </location>
</feature>
<name>A0A7M4ETY6_CROPO</name>
<dbReference type="PANTHER" id="PTHR23419:SF2">
    <property type="entry name" value="CUTA DIVALENT CATION TOLERANCE HOMOLOG-LIKE"/>
    <property type="match status" value="1"/>
</dbReference>
<dbReference type="InterPro" id="IPR011322">
    <property type="entry name" value="N-reg_PII-like_a/b"/>
</dbReference>
<reference evidence="4" key="1">
    <citation type="submission" date="2025-08" db="UniProtKB">
        <authorList>
            <consortium name="Ensembl"/>
        </authorList>
    </citation>
    <scope>IDENTIFICATION</scope>
</reference>
<proteinExistence type="inferred from homology"/>
<dbReference type="InterPro" id="IPR015867">
    <property type="entry name" value="N-reg_PII/ATP_PRibTrfase_C"/>
</dbReference>
<reference evidence="4" key="2">
    <citation type="submission" date="2025-09" db="UniProtKB">
        <authorList>
            <consortium name="Ensembl"/>
        </authorList>
    </citation>
    <scope>IDENTIFICATION</scope>
</reference>
<evidence type="ECO:0000256" key="2">
    <source>
        <dbReference type="ARBA" id="ARBA00011233"/>
    </source>
</evidence>
<keyword evidence="5" id="KW-1185">Reference proteome</keyword>
<accession>A0A7M4ETY6</accession>
<evidence type="ECO:0000313" key="4">
    <source>
        <dbReference type="Ensembl" id="ENSCPRP00005013807.1"/>
    </source>
</evidence>
<dbReference type="GeneTree" id="ENSGT00390000017030"/>
<protein>
    <submittedName>
        <fullName evidence="4">Uncharacterized protein</fullName>
    </submittedName>
</protein>
<comment type="similarity">
    <text evidence="1">Belongs to the CutA family.</text>
</comment>
<dbReference type="Ensembl" id="ENSCPRT00005016208.1">
    <property type="protein sequence ID" value="ENSCPRP00005013807.1"/>
    <property type="gene ID" value="ENSCPRG00005009731.1"/>
</dbReference>
<sequence length="222" mass="23667">MRAPKQRDLCAHLLQTFLSPLCTVQIRGEGGQAREGAKQAGWEQAGTSPSWQGEEEESQQLCKLLPAPAGGGGQPGQAACCQGVQDENGLALPVVSLSLLMYPVLKSLALQVHSAVTGSYTSGAHSIAFINCPNEQIAKDIARAIMDKKLAACMEPVSATGMINHMGGGVFCFRSVHPFEIPEFISLPIDQGNPLYLKWIEEELKASCSTVLPPLESIQGSH</sequence>
<comment type="subunit">
    <text evidence="2">Homotrimer.</text>
</comment>
<evidence type="ECO:0000313" key="5">
    <source>
        <dbReference type="Proteomes" id="UP000594220"/>
    </source>
</evidence>
<evidence type="ECO:0000256" key="1">
    <source>
        <dbReference type="ARBA" id="ARBA00010169"/>
    </source>
</evidence>
<dbReference type="GO" id="GO:0005507">
    <property type="term" value="F:copper ion binding"/>
    <property type="evidence" value="ECO:0007669"/>
    <property type="project" value="TreeGrafter"/>
</dbReference>